<feature type="region of interest" description="Disordered" evidence="2">
    <location>
        <begin position="1"/>
        <end position="25"/>
    </location>
</feature>
<feature type="coiled-coil region" evidence="1">
    <location>
        <begin position="164"/>
        <end position="209"/>
    </location>
</feature>
<evidence type="ECO:0000313" key="4">
    <source>
        <dbReference type="Proteomes" id="UP001231189"/>
    </source>
</evidence>
<keyword evidence="1" id="KW-0175">Coiled coil</keyword>
<comment type="caution">
    <text evidence="3">The sequence shown here is derived from an EMBL/GenBank/DDBJ whole genome shotgun (WGS) entry which is preliminary data.</text>
</comment>
<evidence type="ECO:0000256" key="2">
    <source>
        <dbReference type="SAM" id="MobiDB-lite"/>
    </source>
</evidence>
<dbReference type="EMBL" id="JAUUTY010000003">
    <property type="protein sequence ID" value="KAK1660620.1"/>
    <property type="molecule type" value="Genomic_DNA"/>
</dbReference>
<name>A0AAD8SMJ3_LOLMU</name>
<feature type="compositionally biased region" description="Polar residues" evidence="2">
    <location>
        <begin position="427"/>
        <end position="445"/>
    </location>
</feature>
<protein>
    <submittedName>
        <fullName evidence="3">Uncharacterized protein</fullName>
    </submittedName>
</protein>
<evidence type="ECO:0000313" key="3">
    <source>
        <dbReference type="EMBL" id="KAK1660620.1"/>
    </source>
</evidence>
<organism evidence="3 4">
    <name type="scientific">Lolium multiflorum</name>
    <name type="common">Italian ryegrass</name>
    <name type="synonym">Lolium perenne subsp. multiflorum</name>
    <dbReference type="NCBI Taxonomy" id="4521"/>
    <lineage>
        <taxon>Eukaryota</taxon>
        <taxon>Viridiplantae</taxon>
        <taxon>Streptophyta</taxon>
        <taxon>Embryophyta</taxon>
        <taxon>Tracheophyta</taxon>
        <taxon>Spermatophyta</taxon>
        <taxon>Magnoliopsida</taxon>
        <taxon>Liliopsida</taxon>
        <taxon>Poales</taxon>
        <taxon>Poaceae</taxon>
        <taxon>BOP clade</taxon>
        <taxon>Pooideae</taxon>
        <taxon>Poodae</taxon>
        <taxon>Poeae</taxon>
        <taxon>Poeae Chloroplast Group 2 (Poeae type)</taxon>
        <taxon>Loliodinae</taxon>
        <taxon>Loliinae</taxon>
        <taxon>Lolium</taxon>
    </lineage>
</organism>
<proteinExistence type="predicted"/>
<reference evidence="3" key="1">
    <citation type="submission" date="2023-07" db="EMBL/GenBank/DDBJ databases">
        <title>A chromosome-level genome assembly of Lolium multiflorum.</title>
        <authorList>
            <person name="Chen Y."/>
            <person name="Copetti D."/>
            <person name="Kolliker R."/>
            <person name="Studer B."/>
        </authorList>
    </citation>
    <scope>NUCLEOTIDE SEQUENCE</scope>
    <source>
        <strain evidence="3">02402/16</strain>
        <tissue evidence="3">Leaf</tissue>
    </source>
</reference>
<feature type="compositionally biased region" description="Pro residues" evidence="2">
    <location>
        <begin position="1"/>
        <end position="13"/>
    </location>
</feature>
<feature type="compositionally biased region" description="Acidic residues" evidence="2">
    <location>
        <begin position="395"/>
        <end position="421"/>
    </location>
</feature>
<evidence type="ECO:0000256" key="1">
    <source>
        <dbReference type="SAM" id="Coils"/>
    </source>
</evidence>
<feature type="region of interest" description="Disordered" evidence="2">
    <location>
        <begin position="388"/>
        <end position="445"/>
    </location>
</feature>
<accession>A0AAD8SMJ3</accession>
<gene>
    <name evidence="3" type="ORF">QYE76_048779</name>
</gene>
<dbReference type="AlphaFoldDB" id="A0AAD8SMJ3"/>
<keyword evidence="4" id="KW-1185">Reference proteome</keyword>
<dbReference type="Proteomes" id="UP001231189">
    <property type="component" value="Unassembled WGS sequence"/>
</dbReference>
<sequence length="445" mass="48708">MPPPAPSKKPPSAPKKASSRKGAEITAEQLSGAVQAAVTPAASSQSLTLHAGRAAVAVREKVSAQIGRIIELNRGEANMGTLQRYVDEWNTSNMTEATLGMGKDGKVVLDTCGPRNTVQHLARLKRAVREFDNSWHDINKNVLAQRSETTNLKEQLVQAGLQHAGALKEAIAAGEAKVEEAKEQLAEAQDQLRQELEEERKLRKLENERNDKLLLVQASVGQLIKELDEKAQKIFPNSQVRAEAAVAKVRVENPASDASPPWTTEDYLTALSSRITHMKIIDRHLPHLPDAAIKVFKCLWPEDPIPDNVSSLADRLLDAGKRLSEWRHSAAQAGADTALRFVCSWYESLDLSTLNTMRADAPTDIDPAKTAARRDRAYRIACYASTSTFIPPPTDVEDELTDDEEEAEDGEEEEAEGDAPEETAAGNNETVTTEQAPESSSPLYE</sequence>